<evidence type="ECO:0000313" key="18">
    <source>
        <dbReference type="Proteomes" id="UP001597180"/>
    </source>
</evidence>
<protein>
    <recommendedName>
        <fullName evidence="3">histidine kinase</fullName>
        <ecNumber evidence="3">2.7.13.3</ecNumber>
    </recommendedName>
</protein>
<feature type="transmembrane region" description="Helical" evidence="14">
    <location>
        <begin position="311"/>
        <end position="332"/>
    </location>
</feature>
<dbReference type="SMART" id="SM00304">
    <property type="entry name" value="HAMP"/>
    <property type="match status" value="1"/>
</dbReference>
<evidence type="ECO:0000256" key="12">
    <source>
        <dbReference type="ARBA" id="ARBA00023012"/>
    </source>
</evidence>
<comment type="subcellular location">
    <subcellularLocation>
        <location evidence="2">Cell membrane</location>
        <topology evidence="2">Multi-pass membrane protein</topology>
    </subcellularLocation>
</comment>
<dbReference type="PROSITE" id="PS50109">
    <property type="entry name" value="HIS_KIN"/>
    <property type="match status" value="1"/>
</dbReference>
<dbReference type="EMBL" id="JBHTLU010000013">
    <property type="protein sequence ID" value="MFD1220753.1"/>
    <property type="molecule type" value="Genomic_DNA"/>
</dbReference>
<evidence type="ECO:0000256" key="14">
    <source>
        <dbReference type="SAM" id="Phobius"/>
    </source>
</evidence>
<evidence type="ECO:0000256" key="10">
    <source>
        <dbReference type="ARBA" id="ARBA00022840"/>
    </source>
</evidence>
<keyword evidence="7 14" id="KW-0812">Transmembrane</keyword>
<evidence type="ECO:0000313" key="17">
    <source>
        <dbReference type="EMBL" id="MFD1220753.1"/>
    </source>
</evidence>
<evidence type="ECO:0000256" key="11">
    <source>
        <dbReference type="ARBA" id="ARBA00022989"/>
    </source>
</evidence>
<dbReference type="InterPro" id="IPR010559">
    <property type="entry name" value="Sig_transdc_His_kin_internal"/>
</dbReference>
<keyword evidence="13 14" id="KW-0472">Membrane</keyword>
<dbReference type="Gene3D" id="3.30.450.20">
    <property type="entry name" value="PAS domain"/>
    <property type="match status" value="1"/>
</dbReference>
<dbReference type="PANTHER" id="PTHR34220:SF7">
    <property type="entry name" value="SENSOR HISTIDINE KINASE YPDA"/>
    <property type="match status" value="1"/>
</dbReference>
<evidence type="ECO:0000256" key="3">
    <source>
        <dbReference type="ARBA" id="ARBA00012438"/>
    </source>
</evidence>
<dbReference type="Proteomes" id="UP001597180">
    <property type="component" value="Unassembled WGS sequence"/>
</dbReference>
<sequence length="613" mass="70631">MNRKWRTFHPFFARMNLRKKIVTIFILLITIPLTLQGLISYYEFSSTIERRTADSTIQIAGQINRNLDRTLVEMQRLSLMPLYDQKVLSILDKYSMPAYQQTRPTLEEMEKMFLYISGLAYNRSEVRGIQVIANNGFIFTNVDSTRMQFSVDVRKEAWYTKVSQADGAWAIIPPHNPDYYMENNPQQYFSVARLIREPNTNRLLGLIKIDMKMDVFKQILSNVKFEEKCSLSVMDSNNELFYNERSCTQDPTMEQILLETKLPNESFAKDVTVQGKRFLTVVDYSDFTGLKVISFIPVSSLLKDTITLRNFTVLLAIVFLVAAGLLAIYFSYHISRPLDRLKKKMMLVQRGDFQQTVPVESQDEIGQLSRGFNRMTEEIDRLVKEVYEIGLKEKEAELAALQSQINPHFIYNTLESINMIAIGKQNYEVSDMVTALGKMLRYTVDKYDRMVLLKEELDSVASYVKIQKMRYGDRLRVVFDLEEGIERYSIPKLLLQPLVENAIYHGIGEQEQGGTIWITALRFEHYLLVTVKDDGVGMTDEQLEHLRSSLASTLPLESGEHGLALRNIYHRLILMFGEEYELDIDASPGKGSAFTITIPVMERVNGYDQNSAG</sequence>
<keyword evidence="18" id="KW-1185">Reference proteome</keyword>
<dbReference type="InterPro" id="IPR033479">
    <property type="entry name" value="dCache_1"/>
</dbReference>
<evidence type="ECO:0000256" key="9">
    <source>
        <dbReference type="ARBA" id="ARBA00022777"/>
    </source>
</evidence>
<evidence type="ECO:0000256" key="4">
    <source>
        <dbReference type="ARBA" id="ARBA00022475"/>
    </source>
</evidence>
<dbReference type="EC" id="2.7.13.3" evidence="3"/>
<keyword evidence="9 17" id="KW-0418">Kinase</keyword>
<dbReference type="Pfam" id="PF06580">
    <property type="entry name" value="His_kinase"/>
    <property type="match status" value="1"/>
</dbReference>
<dbReference type="Pfam" id="PF00672">
    <property type="entry name" value="HAMP"/>
    <property type="match status" value="1"/>
</dbReference>
<evidence type="ECO:0000256" key="2">
    <source>
        <dbReference type="ARBA" id="ARBA00004651"/>
    </source>
</evidence>
<dbReference type="PROSITE" id="PS50885">
    <property type="entry name" value="HAMP"/>
    <property type="match status" value="1"/>
</dbReference>
<keyword evidence="10" id="KW-0067">ATP-binding</keyword>
<evidence type="ECO:0000256" key="8">
    <source>
        <dbReference type="ARBA" id="ARBA00022741"/>
    </source>
</evidence>
<keyword evidence="4" id="KW-1003">Cell membrane</keyword>
<dbReference type="Gene3D" id="1.10.8.500">
    <property type="entry name" value="HAMP domain in histidine kinase"/>
    <property type="match status" value="1"/>
</dbReference>
<evidence type="ECO:0000256" key="1">
    <source>
        <dbReference type="ARBA" id="ARBA00000085"/>
    </source>
</evidence>
<reference evidence="18" key="1">
    <citation type="journal article" date="2019" name="Int. J. Syst. Evol. Microbiol.">
        <title>The Global Catalogue of Microorganisms (GCM) 10K type strain sequencing project: providing services to taxonomists for standard genome sequencing and annotation.</title>
        <authorList>
            <consortium name="The Broad Institute Genomics Platform"/>
            <consortium name="The Broad Institute Genome Sequencing Center for Infectious Disease"/>
            <person name="Wu L."/>
            <person name="Ma J."/>
        </authorList>
    </citation>
    <scope>NUCLEOTIDE SEQUENCE [LARGE SCALE GENOMIC DNA]</scope>
    <source>
        <strain evidence="18">CCUG 53270</strain>
    </source>
</reference>
<dbReference type="RefSeq" id="WP_345587317.1">
    <property type="nucleotide sequence ID" value="NZ_BAABJG010000006.1"/>
</dbReference>
<dbReference type="InterPro" id="IPR050640">
    <property type="entry name" value="Bact_2-comp_sensor_kinase"/>
</dbReference>
<dbReference type="InterPro" id="IPR004358">
    <property type="entry name" value="Sig_transdc_His_kin-like_C"/>
</dbReference>
<name>A0ABW3UJ24_9BACL</name>
<dbReference type="InterPro" id="IPR003660">
    <property type="entry name" value="HAMP_dom"/>
</dbReference>
<feature type="domain" description="HAMP" evidence="16">
    <location>
        <begin position="332"/>
        <end position="384"/>
    </location>
</feature>
<dbReference type="GO" id="GO:0004673">
    <property type="term" value="F:protein histidine kinase activity"/>
    <property type="evidence" value="ECO:0007669"/>
    <property type="project" value="UniProtKB-EC"/>
</dbReference>
<dbReference type="Pfam" id="PF02518">
    <property type="entry name" value="HATPase_c"/>
    <property type="match status" value="1"/>
</dbReference>
<keyword evidence="12" id="KW-0902">Two-component regulatory system</keyword>
<dbReference type="Gene3D" id="3.30.565.10">
    <property type="entry name" value="Histidine kinase-like ATPase, C-terminal domain"/>
    <property type="match status" value="1"/>
</dbReference>
<dbReference type="SUPFAM" id="SSF158472">
    <property type="entry name" value="HAMP domain-like"/>
    <property type="match status" value="1"/>
</dbReference>
<keyword evidence="11 14" id="KW-1133">Transmembrane helix</keyword>
<dbReference type="Pfam" id="PF02743">
    <property type="entry name" value="dCache_1"/>
    <property type="match status" value="1"/>
</dbReference>
<evidence type="ECO:0000256" key="13">
    <source>
        <dbReference type="ARBA" id="ARBA00023136"/>
    </source>
</evidence>
<evidence type="ECO:0000259" key="15">
    <source>
        <dbReference type="PROSITE" id="PS50109"/>
    </source>
</evidence>
<evidence type="ECO:0000256" key="7">
    <source>
        <dbReference type="ARBA" id="ARBA00022692"/>
    </source>
</evidence>
<keyword evidence="8" id="KW-0547">Nucleotide-binding</keyword>
<keyword evidence="6 17" id="KW-0808">Transferase</keyword>
<dbReference type="PRINTS" id="PR00344">
    <property type="entry name" value="BCTRLSENSOR"/>
</dbReference>
<comment type="catalytic activity">
    <reaction evidence="1">
        <text>ATP + protein L-histidine = ADP + protein N-phospho-L-histidine.</text>
        <dbReference type="EC" id="2.7.13.3"/>
    </reaction>
</comment>
<keyword evidence="5" id="KW-0597">Phosphoprotein</keyword>
<dbReference type="CDD" id="cd06225">
    <property type="entry name" value="HAMP"/>
    <property type="match status" value="1"/>
</dbReference>
<evidence type="ECO:0000256" key="5">
    <source>
        <dbReference type="ARBA" id="ARBA00022553"/>
    </source>
</evidence>
<dbReference type="InterPro" id="IPR005467">
    <property type="entry name" value="His_kinase_dom"/>
</dbReference>
<dbReference type="PANTHER" id="PTHR34220">
    <property type="entry name" value="SENSOR HISTIDINE KINASE YPDA"/>
    <property type="match status" value="1"/>
</dbReference>
<dbReference type="SMART" id="SM00387">
    <property type="entry name" value="HATPase_c"/>
    <property type="match status" value="1"/>
</dbReference>
<evidence type="ECO:0000259" key="16">
    <source>
        <dbReference type="PROSITE" id="PS50885"/>
    </source>
</evidence>
<dbReference type="InterPro" id="IPR036890">
    <property type="entry name" value="HATPase_C_sf"/>
</dbReference>
<evidence type="ECO:0000256" key="6">
    <source>
        <dbReference type="ARBA" id="ARBA00022679"/>
    </source>
</evidence>
<organism evidence="17 18">
    <name type="scientific">Paenibacillus vulneris</name>
    <dbReference type="NCBI Taxonomy" id="1133364"/>
    <lineage>
        <taxon>Bacteria</taxon>
        <taxon>Bacillati</taxon>
        <taxon>Bacillota</taxon>
        <taxon>Bacilli</taxon>
        <taxon>Bacillales</taxon>
        <taxon>Paenibacillaceae</taxon>
        <taxon>Paenibacillus</taxon>
    </lineage>
</organism>
<dbReference type="SUPFAM" id="SSF55874">
    <property type="entry name" value="ATPase domain of HSP90 chaperone/DNA topoisomerase II/histidine kinase"/>
    <property type="match status" value="1"/>
</dbReference>
<feature type="transmembrane region" description="Helical" evidence="14">
    <location>
        <begin position="21"/>
        <end position="42"/>
    </location>
</feature>
<gene>
    <name evidence="17" type="ORF">ACFQ4B_11520</name>
</gene>
<proteinExistence type="predicted"/>
<accession>A0ABW3UJ24</accession>
<dbReference type="InterPro" id="IPR003594">
    <property type="entry name" value="HATPase_dom"/>
</dbReference>
<comment type="caution">
    <text evidence="17">The sequence shown here is derived from an EMBL/GenBank/DDBJ whole genome shotgun (WGS) entry which is preliminary data.</text>
</comment>
<feature type="domain" description="Histidine kinase" evidence="15">
    <location>
        <begin position="405"/>
        <end position="602"/>
    </location>
</feature>